<dbReference type="RefSeq" id="WP_005623143.1">
    <property type="nucleotide sequence ID" value="NZ_CP015230.1"/>
</dbReference>
<dbReference type="EMBL" id="CP015230">
    <property type="protein sequence ID" value="ANP39557.1"/>
    <property type="molecule type" value="Genomic_DNA"/>
</dbReference>
<dbReference type="PROSITE" id="PS50111">
    <property type="entry name" value="CHEMOTAXIS_TRANSDUC_2"/>
    <property type="match status" value="1"/>
</dbReference>
<dbReference type="KEGG" id="rmb:K529_002155"/>
<dbReference type="SUPFAM" id="SSF158472">
    <property type="entry name" value="HAMP domain-like"/>
    <property type="match status" value="1"/>
</dbReference>
<dbReference type="Gene3D" id="3.30.450.20">
    <property type="entry name" value="PAS domain"/>
    <property type="match status" value="1"/>
</dbReference>
<dbReference type="SMART" id="SM00283">
    <property type="entry name" value="MA"/>
    <property type="match status" value="1"/>
</dbReference>
<keyword evidence="2" id="KW-1003">Cell membrane</keyword>
<dbReference type="GO" id="GO:0006935">
    <property type="term" value="P:chemotaxis"/>
    <property type="evidence" value="ECO:0007669"/>
    <property type="project" value="UniProtKB-KW"/>
</dbReference>
<comment type="similarity">
    <text evidence="7">Belongs to the methyl-accepting chemotaxis (MCP) protein family.</text>
</comment>
<gene>
    <name evidence="13" type="ORF">K529_002155</name>
</gene>
<dbReference type="STRING" id="1265309.K529_002155"/>
<feature type="domain" description="HAMP" evidence="12">
    <location>
        <begin position="213"/>
        <end position="266"/>
    </location>
</feature>
<evidence type="ECO:0000256" key="6">
    <source>
        <dbReference type="ARBA" id="ARBA00023136"/>
    </source>
</evidence>
<dbReference type="GeneID" id="28248597"/>
<dbReference type="GO" id="GO:0005886">
    <property type="term" value="C:plasma membrane"/>
    <property type="evidence" value="ECO:0007669"/>
    <property type="project" value="UniProtKB-SubCell"/>
</dbReference>
<evidence type="ECO:0000256" key="4">
    <source>
        <dbReference type="ARBA" id="ARBA00022692"/>
    </source>
</evidence>
<evidence type="ECO:0000313" key="14">
    <source>
        <dbReference type="Proteomes" id="UP000013243"/>
    </source>
</evidence>
<dbReference type="SMART" id="SM01049">
    <property type="entry name" value="Cache_2"/>
    <property type="match status" value="1"/>
</dbReference>
<dbReference type="FunFam" id="1.10.287.950:FF:000001">
    <property type="entry name" value="Methyl-accepting chemotaxis sensory transducer"/>
    <property type="match status" value="1"/>
</dbReference>
<keyword evidence="8" id="KW-0807">Transducer</keyword>
<dbReference type="PRINTS" id="PR00260">
    <property type="entry name" value="CHEMTRNSDUCR"/>
</dbReference>
<evidence type="ECO:0000256" key="8">
    <source>
        <dbReference type="PROSITE-ProRule" id="PRU00284"/>
    </source>
</evidence>
<evidence type="ECO:0000256" key="5">
    <source>
        <dbReference type="ARBA" id="ARBA00022989"/>
    </source>
</evidence>
<evidence type="ECO:0000256" key="3">
    <source>
        <dbReference type="ARBA" id="ARBA00022500"/>
    </source>
</evidence>
<name>A0A1B0ZZA0_9RHOB</name>
<evidence type="ECO:0000313" key="13">
    <source>
        <dbReference type="EMBL" id="ANP39557.1"/>
    </source>
</evidence>
<dbReference type="InterPro" id="IPR004090">
    <property type="entry name" value="Chemotax_Me-accpt_rcpt"/>
</dbReference>
<keyword evidence="4 10" id="KW-0812">Transmembrane</keyword>
<feature type="transmembrane region" description="Helical" evidence="10">
    <location>
        <begin position="194"/>
        <end position="216"/>
    </location>
</feature>
<dbReference type="InterPro" id="IPR004089">
    <property type="entry name" value="MCPsignal_dom"/>
</dbReference>
<sequence length="589" mass="63978">MPAAFYGLSYRIYALVALALIAAASLTFFTLNRASDAAYDLRAEELRHITDVGRSQIEAYNNRVEAGEITLEEAKAAVSQILNDLRFGDNGYIYAFDSDIVYSVHPFRPQWVGGESQRNLKDVHGNKIFEAILGNLDENGQSVSTIYFENPATKEVEPKLTYAQYYEPWDWYLGTGAYVNDIEADIAQMRMRALVGLGVALAVLIGVSLLIIRSMLPPLNALKGRMATMADGDLDSDVPGLTDRSEIGQMAHAVANFRDGLQMQAALEAEAHIKDEERQRVVAILSQRLAKFAQGDLTVRVDDAMPEEFRQVAEDFNATVTQISDLMRKLMVGVERIESESEALDSSSRELGMRTETQAASLEETSAALTELSASVKNSAEESRAASERVQQASDRTERGAQVVRRTIDAMRGIEESSAKISSITSLIDDIAFQTSLLALNAGVEAARAGEAGRGFAVVAGEVRALAGKSSDAAREIAELITNASREVETGVALARDSGTALDEINEHISAINETVSALAEAAREQSTGLSEITSAADQLDQVTQQNAAMFEETSAATQRLRDEANTLAQNARQFQVEKDDTSALRRAS</sequence>
<evidence type="ECO:0000259" key="12">
    <source>
        <dbReference type="PROSITE" id="PS50885"/>
    </source>
</evidence>
<dbReference type="InterPro" id="IPR003660">
    <property type="entry name" value="HAMP_dom"/>
</dbReference>
<dbReference type="Pfam" id="PF00015">
    <property type="entry name" value="MCPsignal"/>
    <property type="match status" value="1"/>
</dbReference>
<keyword evidence="3" id="KW-0145">Chemotaxis</keyword>
<comment type="subcellular location">
    <subcellularLocation>
        <location evidence="1">Cell membrane</location>
        <topology evidence="1">Multi-pass membrane protein</topology>
    </subcellularLocation>
</comment>
<evidence type="ECO:0000256" key="7">
    <source>
        <dbReference type="ARBA" id="ARBA00029447"/>
    </source>
</evidence>
<evidence type="ECO:0000256" key="2">
    <source>
        <dbReference type="ARBA" id="ARBA00022475"/>
    </source>
</evidence>
<dbReference type="Gene3D" id="1.10.8.500">
    <property type="entry name" value="HAMP domain in histidine kinase"/>
    <property type="match status" value="1"/>
</dbReference>
<dbReference type="PANTHER" id="PTHR43531:SF11">
    <property type="entry name" value="METHYL-ACCEPTING CHEMOTAXIS PROTEIN 3"/>
    <property type="match status" value="1"/>
</dbReference>
<dbReference type="SMART" id="SM00304">
    <property type="entry name" value="HAMP"/>
    <property type="match status" value="2"/>
</dbReference>
<dbReference type="OrthoDB" id="354287at2"/>
<keyword evidence="6 10" id="KW-0472">Membrane</keyword>
<dbReference type="CDD" id="cd11386">
    <property type="entry name" value="MCP_signal"/>
    <property type="match status" value="1"/>
</dbReference>
<dbReference type="PANTHER" id="PTHR43531">
    <property type="entry name" value="PROTEIN ICFG"/>
    <property type="match status" value="1"/>
</dbReference>
<feature type="domain" description="HAMP" evidence="12">
    <location>
        <begin position="276"/>
        <end position="328"/>
    </location>
</feature>
<dbReference type="PROSITE" id="PS50885">
    <property type="entry name" value="HAMP"/>
    <property type="match status" value="2"/>
</dbReference>
<dbReference type="Pfam" id="PF17200">
    <property type="entry name" value="sCache_2"/>
    <property type="match status" value="1"/>
</dbReference>
<keyword evidence="5 10" id="KW-1133">Transmembrane helix</keyword>
<dbReference type="Pfam" id="PF00672">
    <property type="entry name" value="HAMP"/>
    <property type="match status" value="2"/>
</dbReference>
<protein>
    <submittedName>
        <fullName evidence="13">Chemotaxis protein</fullName>
    </submittedName>
</protein>
<evidence type="ECO:0000256" key="1">
    <source>
        <dbReference type="ARBA" id="ARBA00004651"/>
    </source>
</evidence>
<dbReference type="AlphaFoldDB" id="A0A1B0ZZA0"/>
<organism evidence="13 14">
    <name type="scientific">Tritonibacter mobilis F1926</name>
    <dbReference type="NCBI Taxonomy" id="1265309"/>
    <lineage>
        <taxon>Bacteria</taxon>
        <taxon>Pseudomonadati</taxon>
        <taxon>Pseudomonadota</taxon>
        <taxon>Alphaproteobacteria</taxon>
        <taxon>Rhodobacterales</taxon>
        <taxon>Paracoccaceae</taxon>
        <taxon>Tritonibacter</taxon>
    </lineage>
</organism>
<dbReference type="GO" id="GO:0004888">
    <property type="term" value="F:transmembrane signaling receptor activity"/>
    <property type="evidence" value="ECO:0007669"/>
    <property type="project" value="InterPro"/>
</dbReference>
<reference evidence="13 14" key="1">
    <citation type="journal article" date="2016" name="ISME J.">
        <title>Global occurrence and heterogeneity of the Roseobacter-clade species Ruegeria mobilis.</title>
        <authorList>
            <person name="Sonnenschein E."/>
            <person name="Gram L."/>
        </authorList>
    </citation>
    <scope>NUCLEOTIDE SEQUENCE [LARGE SCALE GENOMIC DNA]</scope>
    <source>
        <strain evidence="13 14">F1926</strain>
    </source>
</reference>
<accession>A0A1B0ZZA0</accession>
<evidence type="ECO:0000256" key="9">
    <source>
        <dbReference type="SAM" id="MobiDB-lite"/>
    </source>
</evidence>
<dbReference type="Gene3D" id="1.10.287.950">
    <property type="entry name" value="Methyl-accepting chemotaxis protein"/>
    <property type="match status" value="1"/>
</dbReference>
<proteinExistence type="inferred from homology"/>
<feature type="domain" description="Methyl-accepting transducer" evidence="11">
    <location>
        <begin position="333"/>
        <end position="562"/>
    </location>
</feature>
<evidence type="ECO:0000259" key="11">
    <source>
        <dbReference type="PROSITE" id="PS50111"/>
    </source>
</evidence>
<dbReference type="GO" id="GO:0007165">
    <property type="term" value="P:signal transduction"/>
    <property type="evidence" value="ECO:0007669"/>
    <property type="project" value="UniProtKB-KW"/>
</dbReference>
<evidence type="ECO:0000256" key="10">
    <source>
        <dbReference type="SAM" id="Phobius"/>
    </source>
</evidence>
<dbReference type="CDD" id="cd06225">
    <property type="entry name" value="HAMP"/>
    <property type="match status" value="2"/>
</dbReference>
<dbReference type="Proteomes" id="UP000013243">
    <property type="component" value="Chromosome"/>
</dbReference>
<dbReference type="InterPro" id="IPR033480">
    <property type="entry name" value="sCache_2"/>
</dbReference>
<dbReference type="SUPFAM" id="SSF58104">
    <property type="entry name" value="Methyl-accepting chemotaxis protein (MCP) signaling domain"/>
    <property type="match status" value="1"/>
</dbReference>
<dbReference type="InterPro" id="IPR051310">
    <property type="entry name" value="MCP_chemotaxis"/>
</dbReference>
<feature type="transmembrane region" description="Helical" evidence="10">
    <location>
        <begin position="12"/>
        <end position="32"/>
    </location>
</feature>
<feature type="region of interest" description="Disordered" evidence="9">
    <location>
        <begin position="375"/>
        <end position="399"/>
    </location>
</feature>